<evidence type="ECO:0000256" key="5">
    <source>
        <dbReference type="ARBA" id="ARBA00023002"/>
    </source>
</evidence>
<evidence type="ECO:0000256" key="4">
    <source>
        <dbReference type="ARBA" id="ARBA00022827"/>
    </source>
</evidence>
<dbReference type="Pfam" id="PF02771">
    <property type="entry name" value="Acyl-CoA_dh_N"/>
    <property type="match status" value="1"/>
</dbReference>
<dbReference type="AlphaFoldDB" id="A0A2U1V7N6"/>
<organism evidence="8 9">
    <name type="scientific">Teichococcus aestuarii</name>
    <dbReference type="NCBI Taxonomy" id="568898"/>
    <lineage>
        <taxon>Bacteria</taxon>
        <taxon>Pseudomonadati</taxon>
        <taxon>Pseudomonadota</taxon>
        <taxon>Alphaproteobacteria</taxon>
        <taxon>Acetobacterales</taxon>
        <taxon>Roseomonadaceae</taxon>
        <taxon>Roseomonas</taxon>
    </lineage>
</organism>
<dbReference type="InterPro" id="IPR009075">
    <property type="entry name" value="AcylCo_DH/oxidase_C"/>
</dbReference>
<comment type="cofactor">
    <cofactor evidence="1">
        <name>FAD</name>
        <dbReference type="ChEBI" id="CHEBI:57692"/>
    </cofactor>
</comment>
<feature type="domain" description="Acyl-CoA dehydrogenase/oxidase N-terminal" evidence="7">
    <location>
        <begin position="14"/>
        <end position="105"/>
    </location>
</feature>
<protein>
    <submittedName>
        <fullName evidence="8">Acyl-CoA dehydrogenase</fullName>
    </submittedName>
</protein>
<dbReference type="GO" id="GO:0050660">
    <property type="term" value="F:flavin adenine dinucleotide binding"/>
    <property type="evidence" value="ECO:0007669"/>
    <property type="project" value="InterPro"/>
</dbReference>
<evidence type="ECO:0000313" key="9">
    <source>
        <dbReference type="Proteomes" id="UP000245048"/>
    </source>
</evidence>
<keyword evidence="4" id="KW-0274">FAD</keyword>
<feature type="domain" description="Acyl-CoA dehydrogenase/oxidase C-terminal" evidence="6">
    <location>
        <begin position="205"/>
        <end position="349"/>
    </location>
</feature>
<reference evidence="9" key="1">
    <citation type="submission" date="2017-10" db="EMBL/GenBank/DDBJ databases">
        <authorList>
            <person name="Toshchakov S.V."/>
            <person name="Goeva M.A."/>
        </authorList>
    </citation>
    <scope>NUCLEOTIDE SEQUENCE [LARGE SCALE GENOMIC DNA]</scope>
    <source>
        <strain evidence="9">JR1/69-1-13</strain>
    </source>
</reference>
<comment type="caution">
    <text evidence="8">The sequence shown here is derived from an EMBL/GenBank/DDBJ whole genome shotgun (WGS) entry which is preliminary data.</text>
</comment>
<dbReference type="Proteomes" id="UP000245048">
    <property type="component" value="Unassembled WGS sequence"/>
</dbReference>
<dbReference type="OrthoDB" id="7328575at2"/>
<dbReference type="Gene3D" id="1.10.540.10">
    <property type="entry name" value="Acyl-CoA dehydrogenase/oxidase, N-terminal domain"/>
    <property type="match status" value="1"/>
</dbReference>
<dbReference type="SUPFAM" id="SSF56645">
    <property type="entry name" value="Acyl-CoA dehydrogenase NM domain-like"/>
    <property type="match status" value="1"/>
</dbReference>
<dbReference type="SUPFAM" id="SSF47203">
    <property type="entry name" value="Acyl-CoA dehydrogenase C-terminal domain-like"/>
    <property type="match status" value="1"/>
</dbReference>
<dbReference type="Gene3D" id="1.20.140.10">
    <property type="entry name" value="Butyryl-CoA Dehydrogenase, subunit A, domain 3"/>
    <property type="match status" value="1"/>
</dbReference>
<dbReference type="InterPro" id="IPR013786">
    <property type="entry name" value="AcylCoA_DH/ox_N"/>
</dbReference>
<sequence>MSAMLEDERDDAIRMIRDSAAGIAPRGGDRKRIRALRFQSPGFDPAVWRQMGEQGWIGLRVPEEQGGAGLGMGAFCALAEELGAALAPEPLVHGALSARLLAEAGATGPLERLVAGEALVLTAWQERAGSFDVPGTPEAPRLFLPMADGAQSFLVPLRQGEGFSLILQPAEGADLTLEPTQDGGSFGTLRPRGGETVGTLSAAQMEAALEEAALGTAALLLGVMDQAFAMTLDYLRTRQQFGKPIGSFQALQHRAADLKVQIALGRASVESAAMLCDRADAPAAQRRAAIARAKARAADAALLVTRQAIQLHGGIGYTDEADIGLYLRRAMVLANQFGTAALHRRRFAAAQPEVEA</sequence>
<evidence type="ECO:0000256" key="1">
    <source>
        <dbReference type="ARBA" id="ARBA00001974"/>
    </source>
</evidence>
<keyword evidence="5" id="KW-0560">Oxidoreductase</keyword>
<dbReference type="EMBL" id="PDOA01000002">
    <property type="protein sequence ID" value="PWC29905.1"/>
    <property type="molecule type" value="Genomic_DNA"/>
</dbReference>
<dbReference type="InterPro" id="IPR036250">
    <property type="entry name" value="AcylCo_DH-like_C"/>
</dbReference>
<name>A0A2U1V7N6_9PROT</name>
<dbReference type="PANTHER" id="PTHR43884">
    <property type="entry name" value="ACYL-COA DEHYDROGENASE"/>
    <property type="match status" value="1"/>
</dbReference>
<dbReference type="GO" id="GO:0003995">
    <property type="term" value="F:acyl-CoA dehydrogenase activity"/>
    <property type="evidence" value="ECO:0007669"/>
    <property type="project" value="TreeGrafter"/>
</dbReference>
<proteinExistence type="inferred from homology"/>
<keyword evidence="9" id="KW-1185">Reference proteome</keyword>
<dbReference type="InterPro" id="IPR037069">
    <property type="entry name" value="AcylCoA_DH/ox_N_sf"/>
</dbReference>
<evidence type="ECO:0000256" key="3">
    <source>
        <dbReference type="ARBA" id="ARBA00022630"/>
    </source>
</evidence>
<evidence type="ECO:0000259" key="6">
    <source>
        <dbReference type="Pfam" id="PF00441"/>
    </source>
</evidence>
<dbReference type="InterPro" id="IPR009100">
    <property type="entry name" value="AcylCoA_DH/oxidase_NM_dom_sf"/>
</dbReference>
<comment type="similarity">
    <text evidence="2">Belongs to the acyl-CoA dehydrogenase family.</text>
</comment>
<dbReference type="PANTHER" id="PTHR43884:SF20">
    <property type="entry name" value="ACYL-COA DEHYDROGENASE FADE28"/>
    <property type="match status" value="1"/>
</dbReference>
<dbReference type="Pfam" id="PF00441">
    <property type="entry name" value="Acyl-CoA_dh_1"/>
    <property type="match status" value="1"/>
</dbReference>
<evidence type="ECO:0000313" key="8">
    <source>
        <dbReference type="EMBL" id="PWC29905.1"/>
    </source>
</evidence>
<evidence type="ECO:0000256" key="2">
    <source>
        <dbReference type="ARBA" id="ARBA00009347"/>
    </source>
</evidence>
<accession>A0A2U1V7N6</accession>
<evidence type="ECO:0000259" key="7">
    <source>
        <dbReference type="Pfam" id="PF02771"/>
    </source>
</evidence>
<dbReference type="RefSeq" id="WP_109515540.1">
    <property type="nucleotide sequence ID" value="NZ_PDOA01000002.1"/>
</dbReference>
<gene>
    <name evidence="8" type="ORF">CR165_03255</name>
</gene>
<keyword evidence="3" id="KW-0285">Flavoprotein</keyword>